<protein>
    <submittedName>
        <fullName evidence="1">Uncharacterized protein</fullName>
    </submittedName>
</protein>
<organism evidence="1 2">
    <name type="scientific">Mythimna loreyi</name>
    <dbReference type="NCBI Taxonomy" id="667449"/>
    <lineage>
        <taxon>Eukaryota</taxon>
        <taxon>Metazoa</taxon>
        <taxon>Ecdysozoa</taxon>
        <taxon>Arthropoda</taxon>
        <taxon>Hexapoda</taxon>
        <taxon>Insecta</taxon>
        <taxon>Pterygota</taxon>
        <taxon>Neoptera</taxon>
        <taxon>Endopterygota</taxon>
        <taxon>Lepidoptera</taxon>
        <taxon>Glossata</taxon>
        <taxon>Ditrysia</taxon>
        <taxon>Noctuoidea</taxon>
        <taxon>Noctuidae</taxon>
        <taxon>Noctuinae</taxon>
        <taxon>Hadenini</taxon>
        <taxon>Mythimna</taxon>
    </lineage>
</organism>
<dbReference type="Proteomes" id="UP001231649">
    <property type="component" value="Chromosome 19"/>
</dbReference>
<accession>A0ACC2QQ92</accession>
<keyword evidence="2" id="KW-1185">Reference proteome</keyword>
<evidence type="ECO:0000313" key="1">
    <source>
        <dbReference type="EMBL" id="KAJ8721126.1"/>
    </source>
</evidence>
<dbReference type="EMBL" id="CM056795">
    <property type="protein sequence ID" value="KAJ8721126.1"/>
    <property type="molecule type" value="Genomic_DNA"/>
</dbReference>
<proteinExistence type="predicted"/>
<evidence type="ECO:0000313" key="2">
    <source>
        <dbReference type="Proteomes" id="UP001231649"/>
    </source>
</evidence>
<sequence>MTDSLSQQSLNGIVEPQCQFFVLRKKRLCRMTVRPGRRYCGEHEPQPMTTDGQDDTRIPCPNDPKHTVYVSKLEKHLLICNARATEQPPYIVPNINAPTEVDTCPRKPLSQFPPETIMQVIDKVNFLYDKHVKDNITTAPEYPIHSSVMEEFSESDRAESSLRHLRQVSSLLWLTEGEGLVAPNTCYVELGAGKGHVSYYLCQAWCGAGSSALLVDRAALRHKRDNKLRGGAARLRADLAHVALQHVPQVARADALVGLAKHLCGVATDYALRCMTATGVRHKTRGLVLATCCHHRCDPPAFFANNQLKELGITSEEFNVMLGIVSWATCGDGRPRRAPPAAQAERTDASPAAQAELTTASSAEQAEFELTAAPADEARSPGAGRLALPQQTRCSVGRRAKLLLDWARVLELRARGLDARLLYFVPAAVSLENVCIVAKKLS</sequence>
<gene>
    <name evidence="1" type="ORF">PYW08_006591</name>
</gene>
<comment type="caution">
    <text evidence="1">The sequence shown here is derived from an EMBL/GenBank/DDBJ whole genome shotgun (WGS) entry which is preliminary data.</text>
</comment>
<reference evidence="1" key="1">
    <citation type="submission" date="2023-03" db="EMBL/GenBank/DDBJ databases">
        <title>Chromosome-level genomes of two armyworms, Mythimna separata and Mythimna loreyi, provide insights into the biosynthesis and reception of sex pheromones.</title>
        <authorList>
            <person name="Zhao H."/>
        </authorList>
    </citation>
    <scope>NUCLEOTIDE SEQUENCE</scope>
    <source>
        <strain evidence="1">BeijingLab</strain>
    </source>
</reference>
<name>A0ACC2QQ92_9NEOP</name>